<gene>
    <name evidence="1" type="ORF">GKZ75_09635</name>
</gene>
<evidence type="ECO:0000313" key="1">
    <source>
        <dbReference type="EMBL" id="NDO78478.1"/>
    </source>
</evidence>
<dbReference type="Proteomes" id="UP000471026">
    <property type="component" value="Unassembled WGS sequence"/>
</dbReference>
<evidence type="ECO:0000313" key="2">
    <source>
        <dbReference type="Proteomes" id="UP000471026"/>
    </source>
</evidence>
<name>A0A6N9R1C6_9MICC</name>
<proteinExistence type="predicted"/>
<reference evidence="1 2" key="1">
    <citation type="submission" date="2019-11" db="EMBL/GenBank/DDBJ databases">
        <title>Draft genome sequence of Kocuria indica DP-K7, a methyl red degrading Actinobacterium.</title>
        <authorList>
            <person name="Kumaran S."/>
            <person name="Tischler D."/>
            <person name="Ngo A.C.R."/>
            <person name="Schultes F."/>
        </authorList>
    </citation>
    <scope>NUCLEOTIDE SEQUENCE [LARGE SCALE GENOMIC DNA]</scope>
    <source>
        <strain evidence="1 2">DP-K7</strain>
    </source>
</reference>
<organism evidence="1 2">
    <name type="scientific">Kocuria marina subsp. indica</name>
    <dbReference type="NCBI Taxonomy" id="1049583"/>
    <lineage>
        <taxon>Bacteria</taxon>
        <taxon>Bacillati</taxon>
        <taxon>Actinomycetota</taxon>
        <taxon>Actinomycetes</taxon>
        <taxon>Micrococcales</taxon>
        <taxon>Micrococcaceae</taxon>
        <taxon>Kocuria</taxon>
    </lineage>
</organism>
<protein>
    <submittedName>
        <fullName evidence="1">Uncharacterized protein</fullName>
    </submittedName>
</protein>
<comment type="caution">
    <text evidence="1">The sequence shown here is derived from an EMBL/GenBank/DDBJ whole genome shotgun (WGS) entry which is preliminary data.</text>
</comment>
<sequence>MEINKSDSGSLTVKKAELAGLGKEWFTPWKSSVLFSYVTPDGDVVPWCGGPITGWPSETLHELELSWAGIRKIFERRHIERDMKLTGMSLGSIAWEVVKAGMDKPGGGLPIVHGTPTETYSPGHQRTYEAWNLANNIVDKRLTELSEVINGPDMMFRPQWAASDMSRVRWDFVHGTRVDPAIPQAWVPDWDATSQADVVDLDLTSSADEIASRVWGTGAGEGKATVVTKAENLSLVTEYFPFLESVISDPDQEKPAPILAKCRSALSGSRRMVDQLSLTVRADSVKNPLTSWWVGDDASVTLPGTFFTVPGGTRDMRIIKASGGLNEQVSVELQEGQWFRPTDEI</sequence>
<dbReference type="AlphaFoldDB" id="A0A6N9R1C6"/>
<dbReference type="EMBL" id="WMHZ01000012">
    <property type="protein sequence ID" value="NDO78478.1"/>
    <property type="molecule type" value="Genomic_DNA"/>
</dbReference>
<accession>A0A6N9R1C6</accession>
<dbReference type="RefSeq" id="WP_162229814.1">
    <property type="nucleotide sequence ID" value="NZ_WMHZ01000012.1"/>
</dbReference>